<accession>A0A412PB89</accession>
<dbReference type="EMBL" id="QRWX01000005">
    <property type="protein sequence ID" value="RGT53675.1"/>
    <property type="molecule type" value="Genomic_DNA"/>
</dbReference>
<comment type="caution">
    <text evidence="1">The sequence shown here is derived from an EMBL/GenBank/DDBJ whole genome shotgun (WGS) entry which is preliminary data.</text>
</comment>
<dbReference type="AlphaFoldDB" id="A0A412PB89"/>
<name>A0A412PB89_9FIRM</name>
<sequence>MAKLKGITKKKSRLEMLKALALVLADQIDSGLPPKDLGPIAKQYRETINEIEQIEGMTDSDDEISEILSTREADGKSGAVR</sequence>
<protein>
    <submittedName>
        <fullName evidence="1">Uncharacterized protein</fullName>
    </submittedName>
</protein>
<reference evidence="1 2" key="1">
    <citation type="submission" date="2018-08" db="EMBL/GenBank/DDBJ databases">
        <title>A genome reference for cultivated species of the human gut microbiota.</title>
        <authorList>
            <person name="Zou Y."/>
            <person name="Xue W."/>
            <person name="Luo G."/>
        </authorList>
    </citation>
    <scope>NUCLEOTIDE SEQUENCE [LARGE SCALE GENOMIC DNA]</scope>
    <source>
        <strain evidence="1 2">AF18-46</strain>
    </source>
</reference>
<evidence type="ECO:0000313" key="1">
    <source>
        <dbReference type="EMBL" id="RGT53675.1"/>
    </source>
</evidence>
<evidence type="ECO:0000313" key="2">
    <source>
        <dbReference type="Proteomes" id="UP000284731"/>
    </source>
</evidence>
<dbReference type="GeneID" id="89620644"/>
<organism evidence="1 2">
    <name type="scientific">Solobacterium moorei</name>
    <dbReference type="NCBI Taxonomy" id="102148"/>
    <lineage>
        <taxon>Bacteria</taxon>
        <taxon>Bacillati</taxon>
        <taxon>Bacillota</taxon>
        <taxon>Erysipelotrichia</taxon>
        <taxon>Erysipelotrichales</taxon>
        <taxon>Erysipelotrichaceae</taxon>
        <taxon>Solobacterium</taxon>
    </lineage>
</organism>
<gene>
    <name evidence="1" type="ORF">DWX20_09560</name>
</gene>
<dbReference type="RefSeq" id="WP_028078810.1">
    <property type="nucleotide sequence ID" value="NZ_AP028934.1"/>
</dbReference>
<proteinExistence type="predicted"/>
<dbReference type="Proteomes" id="UP000284731">
    <property type="component" value="Unassembled WGS sequence"/>
</dbReference>